<dbReference type="EMBL" id="CP017478">
    <property type="protein sequence ID" value="AOW20408.1"/>
    <property type="molecule type" value="Genomic_DNA"/>
</dbReference>
<keyword evidence="2" id="KW-1185">Reference proteome</keyword>
<name>A0A1D8P781_9FLAO</name>
<evidence type="ECO:0000313" key="2">
    <source>
        <dbReference type="Proteomes" id="UP000176050"/>
    </source>
</evidence>
<dbReference type="RefSeq" id="WP_070236551.1">
    <property type="nucleotide sequence ID" value="NZ_CP017478.1"/>
</dbReference>
<dbReference type="AlphaFoldDB" id="A0A1D8P781"/>
<proteinExistence type="predicted"/>
<sequence length="92" mass="10018">MSTMLESYSISSDKKGDYKLKFKVPKGVKVAITTKNDINIINLTYDSSAKGGDNDKNIKGATPLQIQFFQHHAGSLGKGDPINPDPNIIIKP</sequence>
<accession>A0A1D8P781</accession>
<gene>
    <name evidence="1" type="ORF">LPB138_06850</name>
</gene>
<dbReference type="Proteomes" id="UP000176050">
    <property type="component" value="Chromosome"/>
</dbReference>
<dbReference type="STRING" id="1850246.LPB138_06850"/>
<dbReference type="KEGG" id="lul:LPB138_06850"/>
<organism evidence="1 2">
    <name type="scientific">Urechidicola croceus</name>
    <dbReference type="NCBI Taxonomy" id="1850246"/>
    <lineage>
        <taxon>Bacteria</taxon>
        <taxon>Pseudomonadati</taxon>
        <taxon>Bacteroidota</taxon>
        <taxon>Flavobacteriia</taxon>
        <taxon>Flavobacteriales</taxon>
        <taxon>Flavobacteriaceae</taxon>
        <taxon>Urechidicola</taxon>
    </lineage>
</organism>
<evidence type="ECO:0000313" key="1">
    <source>
        <dbReference type="EMBL" id="AOW20408.1"/>
    </source>
</evidence>
<reference evidence="1 2" key="1">
    <citation type="submission" date="2016-10" db="EMBL/GenBank/DDBJ databases">
        <title>Lutibacter sp. LPB0138, isolated from marine gastropod.</title>
        <authorList>
            <person name="Kim E."/>
            <person name="Yi H."/>
        </authorList>
    </citation>
    <scope>NUCLEOTIDE SEQUENCE [LARGE SCALE GENOMIC DNA]</scope>
    <source>
        <strain evidence="1 2">LPB0138</strain>
    </source>
</reference>
<protein>
    <submittedName>
        <fullName evidence="1">Uncharacterized protein</fullName>
    </submittedName>
</protein>